<name>A0A067MXG4_BOTB1</name>
<dbReference type="CDD" id="cd09917">
    <property type="entry name" value="F-box_SF"/>
    <property type="match status" value="1"/>
</dbReference>
<dbReference type="InParanoid" id="A0A067MXG4"/>
<accession>A0A067MXG4</accession>
<dbReference type="SUPFAM" id="SSF81383">
    <property type="entry name" value="F-box domain"/>
    <property type="match status" value="1"/>
</dbReference>
<sequence>MTDFRAWMFYRPDLWPYPPKKSTTFMVFDFTPSSAPPNTFESLPREIMLAIFQYLPPHSLITLSTACKSLRNTLTNATVMDHIFKEIIFKADHLSWILPLNCLPGEMERANVTARQWLVWAAEMAGGEVQNADPTEGSEKRYPAVPQNFPRGFRLPPGSRAWESLIDTDITGWAQRGGDNSGTVHAPSLQELIEGGRQDESPFLSSSFPYFAFVRVCFEDDSMRNRRRLWGIAKQFERVWREYRTQGWERDIFL</sequence>
<evidence type="ECO:0000313" key="3">
    <source>
        <dbReference type="Proteomes" id="UP000027195"/>
    </source>
</evidence>
<dbReference type="InterPro" id="IPR036047">
    <property type="entry name" value="F-box-like_dom_sf"/>
</dbReference>
<reference evidence="3" key="1">
    <citation type="journal article" date="2014" name="Proc. Natl. Acad. Sci. U.S.A.">
        <title>Extensive sampling of basidiomycete genomes demonstrates inadequacy of the white-rot/brown-rot paradigm for wood decay fungi.</title>
        <authorList>
            <person name="Riley R."/>
            <person name="Salamov A.A."/>
            <person name="Brown D.W."/>
            <person name="Nagy L.G."/>
            <person name="Floudas D."/>
            <person name="Held B.W."/>
            <person name="Levasseur A."/>
            <person name="Lombard V."/>
            <person name="Morin E."/>
            <person name="Otillar R."/>
            <person name="Lindquist E.A."/>
            <person name="Sun H."/>
            <person name="LaButti K.M."/>
            <person name="Schmutz J."/>
            <person name="Jabbour D."/>
            <person name="Luo H."/>
            <person name="Baker S.E."/>
            <person name="Pisabarro A.G."/>
            <person name="Walton J.D."/>
            <person name="Blanchette R.A."/>
            <person name="Henrissat B."/>
            <person name="Martin F."/>
            <person name="Cullen D."/>
            <person name="Hibbett D.S."/>
            <person name="Grigoriev I.V."/>
        </authorList>
    </citation>
    <scope>NUCLEOTIDE SEQUENCE [LARGE SCALE GENOMIC DNA]</scope>
    <source>
        <strain evidence="3">FD-172 SS1</strain>
    </source>
</reference>
<dbReference type="HOGENOM" id="CLU_1094108_0_0_1"/>
<dbReference type="OrthoDB" id="2987940at2759"/>
<dbReference type="Proteomes" id="UP000027195">
    <property type="component" value="Unassembled WGS sequence"/>
</dbReference>
<protein>
    <recommendedName>
        <fullName evidence="1">F-box domain-containing protein</fullName>
    </recommendedName>
</protein>
<dbReference type="EMBL" id="KL198017">
    <property type="protein sequence ID" value="KDQ20438.1"/>
    <property type="molecule type" value="Genomic_DNA"/>
</dbReference>
<dbReference type="InterPro" id="IPR001810">
    <property type="entry name" value="F-box_dom"/>
</dbReference>
<dbReference type="Pfam" id="PF12937">
    <property type="entry name" value="F-box-like"/>
    <property type="match status" value="1"/>
</dbReference>
<evidence type="ECO:0000313" key="2">
    <source>
        <dbReference type="EMBL" id="KDQ20438.1"/>
    </source>
</evidence>
<gene>
    <name evidence="2" type="ORF">BOTBODRAFT_61583</name>
</gene>
<organism evidence="2 3">
    <name type="scientific">Botryobasidium botryosum (strain FD-172 SS1)</name>
    <dbReference type="NCBI Taxonomy" id="930990"/>
    <lineage>
        <taxon>Eukaryota</taxon>
        <taxon>Fungi</taxon>
        <taxon>Dikarya</taxon>
        <taxon>Basidiomycota</taxon>
        <taxon>Agaricomycotina</taxon>
        <taxon>Agaricomycetes</taxon>
        <taxon>Cantharellales</taxon>
        <taxon>Botryobasidiaceae</taxon>
        <taxon>Botryobasidium</taxon>
    </lineage>
</organism>
<dbReference type="Gene3D" id="1.20.1280.50">
    <property type="match status" value="1"/>
</dbReference>
<dbReference type="AlphaFoldDB" id="A0A067MXG4"/>
<feature type="domain" description="F-box" evidence="1">
    <location>
        <begin position="37"/>
        <end position="87"/>
    </location>
</feature>
<evidence type="ECO:0000259" key="1">
    <source>
        <dbReference type="PROSITE" id="PS50181"/>
    </source>
</evidence>
<keyword evidence="3" id="KW-1185">Reference proteome</keyword>
<dbReference type="PROSITE" id="PS50181">
    <property type="entry name" value="FBOX"/>
    <property type="match status" value="1"/>
</dbReference>
<dbReference type="SMART" id="SM00256">
    <property type="entry name" value="FBOX"/>
    <property type="match status" value="1"/>
</dbReference>
<proteinExistence type="predicted"/>